<sequence>MRGRHARAQQLMGSRGSVVEVTFAGVGAAWVNSQHGKEGIHATCWLAVSEPARAAEQLSLRKQLSMREQLSMLLQPHNKELLPRRCSVTISPDVQSDVTAVHSSVKVTERCEPTVTRFVISRVQPPTNNGCCRSAADGPLSPLLSPLLPPTFYLVVKPVS</sequence>
<dbReference type="Proteomes" id="UP000314294">
    <property type="component" value="Unassembled WGS sequence"/>
</dbReference>
<evidence type="ECO:0000313" key="2">
    <source>
        <dbReference type="Proteomes" id="UP000314294"/>
    </source>
</evidence>
<evidence type="ECO:0000313" key="1">
    <source>
        <dbReference type="EMBL" id="TNN81773.1"/>
    </source>
</evidence>
<dbReference type="AlphaFoldDB" id="A0A4Z2IWY1"/>
<organism evidence="1 2">
    <name type="scientific">Liparis tanakae</name>
    <name type="common">Tanaka's snailfish</name>
    <dbReference type="NCBI Taxonomy" id="230148"/>
    <lineage>
        <taxon>Eukaryota</taxon>
        <taxon>Metazoa</taxon>
        <taxon>Chordata</taxon>
        <taxon>Craniata</taxon>
        <taxon>Vertebrata</taxon>
        <taxon>Euteleostomi</taxon>
        <taxon>Actinopterygii</taxon>
        <taxon>Neopterygii</taxon>
        <taxon>Teleostei</taxon>
        <taxon>Neoteleostei</taxon>
        <taxon>Acanthomorphata</taxon>
        <taxon>Eupercaria</taxon>
        <taxon>Perciformes</taxon>
        <taxon>Cottioidei</taxon>
        <taxon>Cottales</taxon>
        <taxon>Liparidae</taxon>
        <taxon>Liparis</taxon>
    </lineage>
</organism>
<protein>
    <submittedName>
        <fullName evidence="1">Uncharacterized protein</fullName>
    </submittedName>
</protein>
<proteinExistence type="predicted"/>
<accession>A0A4Z2IWY1</accession>
<keyword evidence="2" id="KW-1185">Reference proteome</keyword>
<name>A0A4Z2IWY1_9TELE</name>
<gene>
    <name evidence="1" type="ORF">EYF80_007902</name>
</gene>
<dbReference type="EMBL" id="SRLO01000044">
    <property type="protein sequence ID" value="TNN81773.1"/>
    <property type="molecule type" value="Genomic_DNA"/>
</dbReference>
<reference evidence="1 2" key="1">
    <citation type="submission" date="2019-03" db="EMBL/GenBank/DDBJ databases">
        <title>First draft genome of Liparis tanakae, snailfish: a comprehensive survey of snailfish specific genes.</title>
        <authorList>
            <person name="Kim W."/>
            <person name="Song I."/>
            <person name="Jeong J.-H."/>
            <person name="Kim D."/>
            <person name="Kim S."/>
            <person name="Ryu S."/>
            <person name="Song J.Y."/>
            <person name="Lee S.K."/>
        </authorList>
    </citation>
    <scope>NUCLEOTIDE SEQUENCE [LARGE SCALE GENOMIC DNA]</scope>
    <source>
        <tissue evidence="1">Muscle</tissue>
    </source>
</reference>
<comment type="caution">
    <text evidence="1">The sequence shown here is derived from an EMBL/GenBank/DDBJ whole genome shotgun (WGS) entry which is preliminary data.</text>
</comment>